<name>M1AUB4_SOLTU</name>
<dbReference type="EnsemblPlants" id="PGSC0003DMT400030484">
    <property type="protein sequence ID" value="PGSC0003DMT400030484"/>
    <property type="gene ID" value="PGSC0003DMG400011678"/>
</dbReference>
<dbReference type="Gramene" id="PGSC0003DMT400030484">
    <property type="protein sequence ID" value="PGSC0003DMT400030484"/>
    <property type="gene ID" value="PGSC0003DMG400011678"/>
</dbReference>
<dbReference type="InterPro" id="IPR012337">
    <property type="entry name" value="RNaseH-like_sf"/>
</dbReference>
<keyword evidence="2" id="KW-1185">Reference proteome</keyword>
<dbReference type="InterPro" id="IPR036397">
    <property type="entry name" value="RNaseH_sf"/>
</dbReference>
<dbReference type="Proteomes" id="UP000011115">
    <property type="component" value="Unassembled WGS sequence"/>
</dbReference>
<proteinExistence type="predicted"/>
<dbReference type="Gene3D" id="3.30.420.10">
    <property type="entry name" value="Ribonuclease H-like superfamily/Ribonuclease H"/>
    <property type="match status" value="1"/>
</dbReference>
<reference evidence="2" key="1">
    <citation type="journal article" date="2011" name="Nature">
        <title>Genome sequence and analysis of the tuber crop potato.</title>
        <authorList>
            <consortium name="The Potato Genome Sequencing Consortium"/>
        </authorList>
    </citation>
    <scope>NUCLEOTIDE SEQUENCE [LARGE SCALE GENOMIC DNA]</scope>
    <source>
        <strain evidence="2">cv. DM1-3 516 R44</strain>
    </source>
</reference>
<organism evidence="1 2">
    <name type="scientific">Solanum tuberosum</name>
    <name type="common">Potato</name>
    <dbReference type="NCBI Taxonomy" id="4113"/>
    <lineage>
        <taxon>Eukaryota</taxon>
        <taxon>Viridiplantae</taxon>
        <taxon>Streptophyta</taxon>
        <taxon>Embryophyta</taxon>
        <taxon>Tracheophyta</taxon>
        <taxon>Spermatophyta</taxon>
        <taxon>Magnoliopsida</taxon>
        <taxon>eudicotyledons</taxon>
        <taxon>Gunneridae</taxon>
        <taxon>Pentapetalae</taxon>
        <taxon>asterids</taxon>
        <taxon>lamiids</taxon>
        <taxon>Solanales</taxon>
        <taxon>Solanaceae</taxon>
        <taxon>Solanoideae</taxon>
        <taxon>Solaneae</taxon>
        <taxon>Solanum</taxon>
    </lineage>
</organism>
<evidence type="ECO:0000313" key="2">
    <source>
        <dbReference type="Proteomes" id="UP000011115"/>
    </source>
</evidence>
<dbReference type="HOGENOM" id="CLU_3036184_0_0_1"/>
<protein>
    <recommendedName>
        <fullName evidence="3">RNase H family protein</fullName>
    </recommendedName>
</protein>
<dbReference type="SUPFAM" id="SSF53098">
    <property type="entry name" value="Ribonuclease H-like"/>
    <property type="match status" value="1"/>
</dbReference>
<evidence type="ECO:0000313" key="1">
    <source>
        <dbReference type="EnsemblPlants" id="PGSC0003DMT400030484"/>
    </source>
</evidence>
<accession>M1AUB4</accession>
<dbReference type="InParanoid" id="M1AUB4"/>
<dbReference type="AlphaFoldDB" id="M1AUB4"/>
<dbReference type="GO" id="GO:0003676">
    <property type="term" value="F:nucleic acid binding"/>
    <property type="evidence" value="ECO:0007669"/>
    <property type="project" value="InterPro"/>
</dbReference>
<dbReference type="PaxDb" id="4113-PGSC0003DMT400030484"/>
<sequence>MKCNINGASKGNPGPSSAEICIRDYNGNLVAAKGFKIQDTTNIVAEARAIRESIS</sequence>
<evidence type="ECO:0008006" key="3">
    <source>
        <dbReference type="Google" id="ProtNLM"/>
    </source>
</evidence>
<reference evidence="1" key="2">
    <citation type="submission" date="2015-06" db="UniProtKB">
        <authorList>
            <consortium name="EnsemblPlants"/>
        </authorList>
    </citation>
    <scope>IDENTIFICATION</scope>
    <source>
        <strain evidence="1">DM1-3 516 R44</strain>
    </source>
</reference>